<accession>A0A166UMJ3</accession>
<keyword evidence="1" id="KW-0547">Nucleotide-binding</keyword>
<evidence type="ECO:0000313" key="5">
    <source>
        <dbReference type="EMBL" id="OAA95060.1"/>
    </source>
</evidence>
<evidence type="ECO:0000259" key="4">
    <source>
        <dbReference type="SMART" id="SM00797"/>
    </source>
</evidence>
<dbReference type="Proteomes" id="UP000077384">
    <property type="component" value="Unassembled WGS sequence"/>
</dbReference>
<dbReference type="Proteomes" id="UP000093694">
    <property type="component" value="Unassembled WGS sequence"/>
</dbReference>
<keyword evidence="2" id="KW-0378">Hydrolase</keyword>
<sequence length="327" mass="35181">MIKVINGGIEVLVEDWPGRLGYMGLGMAAAGAMDNLALQLGNLILGNKKGDAALEIAGGYCQFEIVEDGVIAITGSDMSPTINESDVPMWEAIAVKAGDILKFSHFGQAGFRAYVCIAGGIDVPEYLGSKSTCLFGSYGGFEGRKLAKDDVIKVNKKDTSGIAGRKLNPKYIPEYVNEWELRTIPGPNSVPDYVTESGMDYLFSTPMKISHNANRAAYRLQEVPDYFWAREDGGKGGSHPSNIVDHGYNMRGAVNVTGNTPSLLIADGPTLGGFVCVANVINVDLWKIGQGIPARDKVKLKLVTVEDAIKARKEREAMFESVDLVIG</sequence>
<protein>
    <submittedName>
        <fullName evidence="5">KipI antagonist</fullName>
    </submittedName>
</protein>
<dbReference type="GO" id="GO:0005524">
    <property type="term" value="F:ATP binding"/>
    <property type="evidence" value="ECO:0007669"/>
    <property type="project" value="UniProtKB-KW"/>
</dbReference>
<dbReference type="SUPFAM" id="SSF50891">
    <property type="entry name" value="Cyclophilin-like"/>
    <property type="match status" value="1"/>
</dbReference>
<evidence type="ECO:0000313" key="7">
    <source>
        <dbReference type="Proteomes" id="UP000077384"/>
    </source>
</evidence>
<reference evidence="6 8" key="2">
    <citation type="journal article" date="2016" name="Front. Microbiol.">
        <title>Industrial Acetogenic Biocatalysts: A Comparative Metabolic and Genomic Analysis.</title>
        <authorList>
            <person name="Bengelsdorf F."/>
            <person name="Poehlein A."/>
            <person name="Sonja S."/>
            <person name="Erz C."/>
            <person name="Hummel T."/>
            <person name="Hoffmeister S."/>
            <person name="Daniel R."/>
            <person name="Durre P."/>
        </authorList>
    </citation>
    <scope>NUCLEOTIDE SEQUENCE [LARGE SCALE GENOMIC DNA]</scope>
    <source>
        <strain evidence="6 8">PTA-10522</strain>
    </source>
</reference>
<keyword evidence="8" id="KW-1185">Reference proteome</keyword>
<organism evidence="5 7">
    <name type="scientific">Clostridium coskatii</name>
    <dbReference type="NCBI Taxonomy" id="1705578"/>
    <lineage>
        <taxon>Bacteria</taxon>
        <taxon>Bacillati</taxon>
        <taxon>Bacillota</taxon>
        <taxon>Clostridia</taxon>
        <taxon>Eubacteriales</taxon>
        <taxon>Clostridiaceae</taxon>
        <taxon>Clostridium</taxon>
    </lineage>
</organism>
<name>A0A166UMJ3_9CLOT</name>
<evidence type="ECO:0000256" key="2">
    <source>
        <dbReference type="ARBA" id="ARBA00022801"/>
    </source>
</evidence>
<proteinExistence type="predicted"/>
<dbReference type="AlphaFoldDB" id="A0A166UMJ3"/>
<dbReference type="GO" id="GO:0016787">
    <property type="term" value="F:hydrolase activity"/>
    <property type="evidence" value="ECO:0007669"/>
    <property type="project" value="UniProtKB-KW"/>
</dbReference>
<keyword evidence="3" id="KW-0067">ATP-binding</keyword>
<dbReference type="PATRIC" id="fig|1705578.3.peg.289"/>
<evidence type="ECO:0000313" key="8">
    <source>
        <dbReference type="Proteomes" id="UP000093694"/>
    </source>
</evidence>
<feature type="domain" description="Carboxyltransferase" evidence="4">
    <location>
        <begin position="24"/>
        <end position="318"/>
    </location>
</feature>
<dbReference type="Pfam" id="PF02626">
    <property type="entry name" value="CT_A_B"/>
    <property type="match status" value="1"/>
</dbReference>
<dbReference type="EMBL" id="LROR01000109">
    <property type="protein sequence ID" value="OBR89779.1"/>
    <property type="molecule type" value="Genomic_DNA"/>
</dbReference>
<gene>
    <name evidence="5" type="primary">kipA</name>
    <name evidence="6" type="ORF">CLCOS_42780</name>
    <name evidence="5" type="ORF">WX73_01469</name>
</gene>
<dbReference type="PANTHER" id="PTHR43309">
    <property type="entry name" value="5-OXOPROLINASE SUBUNIT C"/>
    <property type="match status" value="1"/>
</dbReference>
<dbReference type="InterPro" id="IPR003778">
    <property type="entry name" value="CT_A_B"/>
</dbReference>
<comment type="caution">
    <text evidence="5">The sequence shown here is derived from an EMBL/GenBank/DDBJ whole genome shotgun (WGS) entry which is preliminary data.</text>
</comment>
<dbReference type="InterPro" id="IPR029000">
    <property type="entry name" value="Cyclophilin-like_dom_sf"/>
</dbReference>
<reference evidence="5 7" key="1">
    <citation type="journal article" date="2015" name="Biotechnol. Bioeng.">
        <title>Genome sequence and phenotypic characterization of Caulobacter segnis.</title>
        <authorList>
            <person name="Patel S."/>
            <person name="Fletcher B."/>
            <person name="Scott D.C."/>
            <person name="Ely B."/>
        </authorList>
    </citation>
    <scope>NUCLEOTIDE SEQUENCE [LARGE SCALE GENOMIC DNA]</scope>
    <source>
        <strain evidence="5 7">PS02</strain>
    </source>
</reference>
<dbReference type="RefSeq" id="WP_063599942.1">
    <property type="nucleotide sequence ID" value="NZ_LITQ01000001.1"/>
</dbReference>
<dbReference type="InterPro" id="IPR052708">
    <property type="entry name" value="PxpC"/>
</dbReference>
<evidence type="ECO:0000256" key="1">
    <source>
        <dbReference type="ARBA" id="ARBA00022741"/>
    </source>
</evidence>
<dbReference type="Gene3D" id="2.40.100.10">
    <property type="entry name" value="Cyclophilin-like"/>
    <property type="match status" value="1"/>
</dbReference>
<dbReference type="EMBL" id="LITQ01000001">
    <property type="protein sequence ID" value="OAA95060.1"/>
    <property type="molecule type" value="Genomic_DNA"/>
</dbReference>
<evidence type="ECO:0000313" key="6">
    <source>
        <dbReference type="EMBL" id="OBR89779.1"/>
    </source>
</evidence>
<evidence type="ECO:0000256" key="3">
    <source>
        <dbReference type="ARBA" id="ARBA00022840"/>
    </source>
</evidence>
<dbReference type="PANTHER" id="PTHR43309:SF3">
    <property type="entry name" value="5-OXOPROLINASE SUBUNIT C"/>
    <property type="match status" value="1"/>
</dbReference>
<dbReference type="SMART" id="SM00797">
    <property type="entry name" value="AHS2"/>
    <property type="match status" value="1"/>
</dbReference>